<keyword evidence="1" id="KW-0812">Transmembrane</keyword>
<organism evidence="2 3">
    <name type="scientific">Sorghum bicolor</name>
    <name type="common">Sorghum</name>
    <name type="synonym">Sorghum vulgare</name>
    <dbReference type="NCBI Taxonomy" id="4558"/>
    <lineage>
        <taxon>Eukaryota</taxon>
        <taxon>Viridiplantae</taxon>
        <taxon>Streptophyta</taxon>
        <taxon>Embryophyta</taxon>
        <taxon>Tracheophyta</taxon>
        <taxon>Spermatophyta</taxon>
        <taxon>Magnoliopsida</taxon>
        <taxon>Liliopsida</taxon>
        <taxon>Poales</taxon>
        <taxon>Poaceae</taxon>
        <taxon>PACMAD clade</taxon>
        <taxon>Panicoideae</taxon>
        <taxon>Andropogonodae</taxon>
        <taxon>Andropogoneae</taxon>
        <taxon>Sorghinae</taxon>
        <taxon>Sorghum</taxon>
    </lineage>
</organism>
<feature type="transmembrane region" description="Helical" evidence="1">
    <location>
        <begin position="174"/>
        <end position="195"/>
    </location>
</feature>
<feature type="transmembrane region" description="Helical" evidence="1">
    <location>
        <begin position="265"/>
        <end position="291"/>
    </location>
</feature>
<dbReference type="OrthoDB" id="737323at2759"/>
<feature type="transmembrane region" description="Helical" evidence="1">
    <location>
        <begin position="142"/>
        <end position="168"/>
    </location>
</feature>
<reference evidence="2" key="1">
    <citation type="journal article" date="2019" name="BMC Genomics">
        <title>A new reference genome for Sorghum bicolor reveals high levels of sequence similarity between sweet and grain genotypes: implications for the genetics of sugar metabolism.</title>
        <authorList>
            <person name="Cooper E.A."/>
            <person name="Brenton Z.W."/>
            <person name="Flinn B.S."/>
            <person name="Jenkins J."/>
            <person name="Shu S."/>
            <person name="Flowers D."/>
            <person name="Luo F."/>
            <person name="Wang Y."/>
            <person name="Xia P."/>
            <person name="Barry K."/>
            <person name="Daum C."/>
            <person name="Lipzen A."/>
            <person name="Yoshinaga Y."/>
            <person name="Schmutz J."/>
            <person name="Saski C."/>
            <person name="Vermerris W."/>
            <person name="Kresovich S."/>
        </authorList>
    </citation>
    <scope>NUCLEOTIDE SEQUENCE</scope>
</reference>
<dbReference type="Proteomes" id="UP000807115">
    <property type="component" value="Chromosome 10"/>
</dbReference>
<dbReference type="Gramene" id="EER88655">
    <property type="protein sequence ID" value="EER88655"/>
    <property type="gene ID" value="SORBI_3010G193000"/>
</dbReference>
<evidence type="ECO:0008006" key="4">
    <source>
        <dbReference type="Google" id="ProtNLM"/>
    </source>
</evidence>
<accession>A0A921Q4E0</accession>
<feature type="transmembrane region" description="Helical" evidence="1">
    <location>
        <begin position="103"/>
        <end position="121"/>
    </location>
</feature>
<evidence type="ECO:0000256" key="1">
    <source>
        <dbReference type="SAM" id="Phobius"/>
    </source>
</evidence>
<name>A0A921Q4E0_SORBI</name>
<evidence type="ECO:0000313" key="3">
    <source>
        <dbReference type="Proteomes" id="UP000807115"/>
    </source>
</evidence>
<feature type="transmembrane region" description="Helical" evidence="1">
    <location>
        <begin position="232"/>
        <end position="253"/>
    </location>
</feature>
<protein>
    <recommendedName>
        <fullName evidence="4">Transmembrane protein</fullName>
    </recommendedName>
</protein>
<evidence type="ECO:0000313" key="2">
    <source>
        <dbReference type="EMBL" id="KAG0515118.1"/>
    </source>
</evidence>
<feature type="transmembrane region" description="Helical" evidence="1">
    <location>
        <begin position="28"/>
        <end position="46"/>
    </location>
</feature>
<dbReference type="PANTHER" id="PTHR34483:SF5">
    <property type="entry name" value="TRANSMEMBRANE PROTEIN"/>
    <property type="match status" value="1"/>
</dbReference>
<dbReference type="EMBL" id="CM027689">
    <property type="protein sequence ID" value="KAG0515118.1"/>
    <property type="molecule type" value="Genomic_DNA"/>
</dbReference>
<sequence length="315" mass="34038">MAAGQSSTPWFFNFLKEGLLLPSHNRRLFGAVLTIIAVSTCLLLVGNDLAVQPLTDELDIDTKALNSTDPSTPEDIIQLIQKTKDDARALVLTSAAYLVLSEIIRSAIQIVVLFAAVATYSGELHTFGSLLGKVKAQLKGPVLTVAFVYALKIVYFVLLAAMIGLVLFLMIKKFLGLFLASLLLLVPSIVFLVYFSFVCSMSVVVAVAEPGCHGAGALGRAWRLLKGKRRRVMLLISVTGVLAAALTPVYTLAKRWELTNMAAGLLLRFLHSLLMAAVQLFAFCAMAALYYECKGSTEGSAAKYVKVSTKEQLDA</sequence>
<proteinExistence type="predicted"/>
<dbReference type="OMA" id="VAEPGCQ"/>
<comment type="caution">
    <text evidence="2">The sequence shown here is derived from an EMBL/GenBank/DDBJ whole genome shotgun (WGS) entry which is preliminary data.</text>
</comment>
<dbReference type="PANTHER" id="PTHR34483">
    <property type="entry name" value="OS09G0129800 PROTEIN"/>
    <property type="match status" value="1"/>
</dbReference>
<dbReference type="KEGG" id="sbi:8083099"/>
<keyword evidence="1" id="KW-0472">Membrane</keyword>
<gene>
    <name evidence="2" type="ORF">BDA96_10G251800</name>
</gene>
<reference evidence="2" key="2">
    <citation type="submission" date="2020-10" db="EMBL/GenBank/DDBJ databases">
        <authorList>
            <person name="Cooper E.A."/>
            <person name="Brenton Z.W."/>
            <person name="Flinn B.S."/>
            <person name="Jenkins J."/>
            <person name="Shu S."/>
            <person name="Flowers D."/>
            <person name="Luo F."/>
            <person name="Wang Y."/>
            <person name="Xia P."/>
            <person name="Barry K."/>
            <person name="Daum C."/>
            <person name="Lipzen A."/>
            <person name="Yoshinaga Y."/>
            <person name="Schmutz J."/>
            <person name="Saski C."/>
            <person name="Vermerris W."/>
            <person name="Kresovich S."/>
        </authorList>
    </citation>
    <scope>NUCLEOTIDE SEQUENCE</scope>
</reference>
<keyword evidence="1" id="KW-1133">Transmembrane helix</keyword>
<dbReference type="AlphaFoldDB" id="A0A921Q4E0"/>